<proteinExistence type="predicted"/>
<evidence type="ECO:0000313" key="6">
    <source>
        <dbReference type="Proteomes" id="UP000199315"/>
    </source>
</evidence>
<dbReference type="OrthoDB" id="2029945at2"/>
<dbReference type="InterPro" id="IPR000843">
    <property type="entry name" value="HTH_LacI"/>
</dbReference>
<keyword evidence="2" id="KW-0238">DNA-binding</keyword>
<dbReference type="SUPFAM" id="SSF53822">
    <property type="entry name" value="Periplasmic binding protein-like I"/>
    <property type="match status" value="1"/>
</dbReference>
<dbReference type="InterPro" id="IPR046335">
    <property type="entry name" value="LacI/GalR-like_sensor"/>
</dbReference>
<reference evidence="5 6" key="1">
    <citation type="submission" date="2016-09" db="EMBL/GenBank/DDBJ databases">
        <authorList>
            <person name="Capua I."/>
            <person name="De Benedictis P."/>
            <person name="Joannis T."/>
            <person name="Lombin L.H."/>
            <person name="Cattoli G."/>
        </authorList>
    </citation>
    <scope>NUCLEOTIDE SEQUENCE [LARGE SCALE GENOMIC DNA]</scope>
    <source>
        <strain evidence="5 6">GluBS11</strain>
    </source>
</reference>
<dbReference type="CDD" id="cd01392">
    <property type="entry name" value="HTH_LacI"/>
    <property type="match status" value="1"/>
</dbReference>
<dbReference type="AlphaFoldDB" id="A0A1D3TVG6"/>
<evidence type="ECO:0000313" key="5">
    <source>
        <dbReference type="EMBL" id="SCP98142.1"/>
    </source>
</evidence>
<sequence length="337" mass="37192">MATIKDVAKLAGVSPTTVSIIISGKSKERGISAQTQERVFAVMKDLSYQPNLSARRLRSQDASKPTIAFFWPLDDRNSILASFLNALQKEIKTQNFLCEFIVQAYENDFLERDASSIINNSYNIAIIGAASNRDIAYLESLKPNMPIILINRESEQFSTVRTDHQKIGFQVADLFRKKGYSEVMVVSSSQSYVATGLRTQAFLYACSQVGINVSSEHIIKGPGTVTGGAQAAEEICSLSNAPKAVFFDSDSMAIGALHTFHKHHLRIPEDIEILTIGMLETETTAFCIPSLSVIEMPNAKIGHLVIDTVKKILESNHISPIHHMVDAEVILRESFTL</sequence>
<name>A0A1D3TVG6_9FIRM</name>
<dbReference type="GO" id="GO:0000976">
    <property type="term" value="F:transcription cis-regulatory region binding"/>
    <property type="evidence" value="ECO:0007669"/>
    <property type="project" value="TreeGrafter"/>
</dbReference>
<evidence type="ECO:0000259" key="4">
    <source>
        <dbReference type="PROSITE" id="PS50932"/>
    </source>
</evidence>
<dbReference type="GO" id="GO:0003700">
    <property type="term" value="F:DNA-binding transcription factor activity"/>
    <property type="evidence" value="ECO:0007669"/>
    <property type="project" value="TreeGrafter"/>
</dbReference>
<dbReference type="Gene3D" id="3.40.50.2300">
    <property type="match status" value="2"/>
</dbReference>
<dbReference type="STRING" id="1619234.SAMN05421730_101717"/>
<dbReference type="Pfam" id="PF00356">
    <property type="entry name" value="LacI"/>
    <property type="match status" value="1"/>
</dbReference>
<dbReference type="PANTHER" id="PTHR30146:SF109">
    <property type="entry name" value="HTH-TYPE TRANSCRIPTIONAL REGULATOR GALS"/>
    <property type="match status" value="1"/>
</dbReference>
<evidence type="ECO:0000256" key="1">
    <source>
        <dbReference type="ARBA" id="ARBA00023015"/>
    </source>
</evidence>
<gene>
    <name evidence="5" type="ORF">SAMN05421730_101717</name>
</gene>
<feature type="domain" description="HTH lacI-type" evidence="4">
    <location>
        <begin position="2"/>
        <end position="59"/>
    </location>
</feature>
<keyword evidence="3" id="KW-0804">Transcription</keyword>
<dbReference type="Proteomes" id="UP000199315">
    <property type="component" value="Unassembled WGS sequence"/>
</dbReference>
<dbReference type="SMART" id="SM00354">
    <property type="entry name" value="HTH_LACI"/>
    <property type="match status" value="1"/>
</dbReference>
<organism evidence="5 6">
    <name type="scientific">Anaerobium acetethylicum</name>
    <dbReference type="NCBI Taxonomy" id="1619234"/>
    <lineage>
        <taxon>Bacteria</taxon>
        <taxon>Bacillati</taxon>
        <taxon>Bacillota</taxon>
        <taxon>Clostridia</taxon>
        <taxon>Lachnospirales</taxon>
        <taxon>Lachnospiraceae</taxon>
        <taxon>Anaerobium</taxon>
    </lineage>
</organism>
<dbReference type="PROSITE" id="PS50932">
    <property type="entry name" value="HTH_LACI_2"/>
    <property type="match status" value="1"/>
</dbReference>
<evidence type="ECO:0000256" key="3">
    <source>
        <dbReference type="ARBA" id="ARBA00023163"/>
    </source>
</evidence>
<keyword evidence="1" id="KW-0805">Transcription regulation</keyword>
<protein>
    <submittedName>
        <fullName evidence="5">LacI family transcriptional regulator, purine nucleotide synthesis repressor</fullName>
    </submittedName>
</protein>
<dbReference type="PROSITE" id="PS00356">
    <property type="entry name" value="HTH_LACI_1"/>
    <property type="match status" value="1"/>
</dbReference>
<dbReference type="PANTHER" id="PTHR30146">
    <property type="entry name" value="LACI-RELATED TRANSCRIPTIONAL REPRESSOR"/>
    <property type="match status" value="1"/>
</dbReference>
<dbReference type="Gene3D" id="1.10.260.40">
    <property type="entry name" value="lambda repressor-like DNA-binding domains"/>
    <property type="match status" value="1"/>
</dbReference>
<dbReference type="SUPFAM" id="SSF47413">
    <property type="entry name" value="lambda repressor-like DNA-binding domains"/>
    <property type="match status" value="1"/>
</dbReference>
<dbReference type="InterPro" id="IPR010982">
    <property type="entry name" value="Lambda_DNA-bd_dom_sf"/>
</dbReference>
<dbReference type="Pfam" id="PF13377">
    <property type="entry name" value="Peripla_BP_3"/>
    <property type="match status" value="1"/>
</dbReference>
<evidence type="ECO:0000256" key="2">
    <source>
        <dbReference type="ARBA" id="ARBA00023125"/>
    </source>
</evidence>
<keyword evidence="6" id="KW-1185">Reference proteome</keyword>
<dbReference type="RefSeq" id="WP_091235010.1">
    <property type="nucleotide sequence ID" value="NZ_FMKA01000017.1"/>
</dbReference>
<dbReference type="EMBL" id="FMKA01000017">
    <property type="protein sequence ID" value="SCP98142.1"/>
    <property type="molecule type" value="Genomic_DNA"/>
</dbReference>
<accession>A0A1D3TVG6</accession>
<dbReference type="InterPro" id="IPR028082">
    <property type="entry name" value="Peripla_BP_I"/>
</dbReference>